<dbReference type="GO" id="GO:0019867">
    <property type="term" value="C:outer membrane"/>
    <property type="evidence" value="ECO:0007669"/>
    <property type="project" value="InterPro"/>
</dbReference>
<evidence type="ECO:0000256" key="3">
    <source>
        <dbReference type="SAM" id="SignalP"/>
    </source>
</evidence>
<protein>
    <recommendedName>
        <fullName evidence="4">Bacterial surface antigen (D15) domain-containing protein</fullName>
    </recommendedName>
</protein>
<accession>A0A3A3F2M3</accession>
<organism evidence="5 6">
    <name type="scientific">Pseudoalteromonas gelatinilytica</name>
    <dbReference type="NCBI Taxonomy" id="1703256"/>
    <lineage>
        <taxon>Bacteria</taxon>
        <taxon>Pseudomonadati</taxon>
        <taxon>Pseudomonadota</taxon>
        <taxon>Gammaproteobacteria</taxon>
        <taxon>Alteromonadales</taxon>
        <taxon>Pseudoalteromonadaceae</taxon>
        <taxon>Pseudoalteromonas</taxon>
    </lineage>
</organism>
<evidence type="ECO:0000313" key="5">
    <source>
        <dbReference type="EMBL" id="RJF35830.1"/>
    </source>
</evidence>
<feature type="domain" description="Bacterial surface antigen (D15)" evidence="4">
    <location>
        <begin position="215"/>
        <end position="352"/>
    </location>
</feature>
<gene>
    <name evidence="5" type="ORF">D4741_12755</name>
</gene>
<evidence type="ECO:0000259" key="4">
    <source>
        <dbReference type="Pfam" id="PF01103"/>
    </source>
</evidence>
<feature type="chain" id="PRO_5017312230" description="Bacterial surface antigen (D15) domain-containing protein" evidence="3">
    <location>
        <begin position="22"/>
        <end position="436"/>
    </location>
</feature>
<evidence type="ECO:0000256" key="2">
    <source>
        <dbReference type="ARBA" id="ARBA00023136"/>
    </source>
</evidence>
<dbReference type="AlphaFoldDB" id="A0A3A3F2M3"/>
<dbReference type="InterPro" id="IPR000184">
    <property type="entry name" value="Bac_surfAg_D15"/>
</dbReference>
<proteinExistence type="predicted"/>
<dbReference type="Pfam" id="PF01103">
    <property type="entry name" value="Omp85"/>
    <property type="match status" value="1"/>
</dbReference>
<evidence type="ECO:0000256" key="1">
    <source>
        <dbReference type="ARBA" id="ARBA00004370"/>
    </source>
</evidence>
<keyword evidence="3" id="KW-0732">Signal</keyword>
<evidence type="ECO:0000313" key="6">
    <source>
        <dbReference type="Proteomes" id="UP000265938"/>
    </source>
</evidence>
<keyword evidence="2" id="KW-0472">Membrane</keyword>
<dbReference type="RefSeq" id="WP_119853261.1">
    <property type="nucleotide sequence ID" value="NZ_QYSE01000002.1"/>
</dbReference>
<dbReference type="Proteomes" id="UP000265938">
    <property type="component" value="Unassembled WGS sequence"/>
</dbReference>
<dbReference type="Gene3D" id="2.40.160.50">
    <property type="entry name" value="membrane protein fhac: a member of the omp85/tpsb transporter family"/>
    <property type="match status" value="1"/>
</dbReference>
<dbReference type="EMBL" id="QYSE01000002">
    <property type="protein sequence ID" value="RJF35830.1"/>
    <property type="molecule type" value="Genomic_DNA"/>
</dbReference>
<reference evidence="5 6" key="1">
    <citation type="submission" date="2018-09" db="EMBL/GenBank/DDBJ databases">
        <title>Identification of marine bacteria producing industrial enzymes.</title>
        <authorList>
            <person name="Cheng T.H."/>
            <person name="Saidin J."/>
            <person name="Muhd D.D."/>
            <person name="Isa M.N.M."/>
            <person name="Bakar M.F.A."/>
            <person name="Ismail N."/>
        </authorList>
    </citation>
    <scope>NUCLEOTIDE SEQUENCE [LARGE SCALE GENOMIC DNA]</scope>
    <source>
        <strain evidence="5 6">MNAD 1.6</strain>
    </source>
</reference>
<comment type="caution">
    <text evidence="5">The sequence shown here is derived from an EMBL/GenBank/DDBJ whole genome shotgun (WGS) entry which is preliminary data.</text>
</comment>
<sequence length="436" mass="48802">MLNVKVIFCGVCVAASLTANADISRVKASIERVESANKKHESLLLPYLFSSDTMGLNFGVGGMIKGYHQPQMTVGATAFKGDVSEGAWAGLFNYKVLDSERWYFSASGMAAYFPDQRAYTGGHKVPIADNAVFPGSNDSSNEVYLEADGSSNWFDARIEYALPFGATSQTGMVRYQLKNGLLVSEPSGGVQWNPLESGVMVATARYFRRSQSFEFNEGTQDGSISAMEFGLLYDNTDFATNPSYGSRQYLAYSQSMPGSDDIYDWDLWQFNGSKFISLGASEFAHQRILAFNFWAAYSPSWQVNHTLDGTKFISDAAPYNEGATLGGFKRLRGYDFYRFHDKAAIYGAFEYRYTLKYNPIADVNWLKFLKLDWFQLVGFIEAGRVSPHLTLDALWQDYHYDYGVSLRAMMSGLVVRTELANSKEGANFWVMIDQPF</sequence>
<comment type="subcellular location">
    <subcellularLocation>
        <location evidence="1">Membrane</location>
    </subcellularLocation>
</comment>
<name>A0A3A3F2M3_9GAMM</name>
<feature type="signal peptide" evidence="3">
    <location>
        <begin position="1"/>
        <end position="21"/>
    </location>
</feature>